<evidence type="ECO:0000313" key="2">
    <source>
        <dbReference type="Proteomes" id="UP000612362"/>
    </source>
</evidence>
<organism evidence="1 2">
    <name type="scientific">Ktedonospora formicarum</name>
    <dbReference type="NCBI Taxonomy" id="2778364"/>
    <lineage>
        <taxon>Bacteria</taxon>
        <taxon>Bacillati</taxon>
        <taxon>Chloroflexota</taxon>
        <taxon>Ktedonobacteria</taxon>
        <taxon>Ktedonobacterales</taxon>
        <taxon>Ktedonobacteraceae</taxon>
        <taxon>Ktedonospora</taxon>
    </lineage>
</organism>
<proteinExistence type="predicted"/>
<accession>A0A8J3I598</accession>
<dbReference type="AlphaFoldDB" id="A0A8J3I598"/>
<name>A0A8J3I598_9CHLR</name>
<dbReference type="RefSeq" id="WP_220198066.1">
    <property type="nucleotide sequence ID" value="NZ_BNJF01000004.1"/>
</dbReference>
<gene>
    <name evidence="1" type="ORF">KSX_70840</name>
</gene>
<dbReference type="Proteomes" id="UP000612362">
    <property type="component" value="Unassembled WGS sequence"/>
</dbReference>
<keyword evidence="2" id="KW-1185">Reference proteome</keyword>
<reference evidence="1" key="1">
    <citation type="submission" date="2020-10" db="EMBL/GenBank/DDBJ databases">
        <title>Taxonomic study of unclassified bacteria belonging to the class Ktedonobacteria.</title>
        <authorList>
            <person name="Yabe S."/>
            <person name="Wang C.M."/>
            <person name="Zheng Y."/>
            <person name="Sakai Y."/>
            <person name="Cavaletti L."/>
            <person name="Monciardini P."/>
            <person name="Donadio S."/>
        </authorList>
    </citation>
    <scope>NUCLEOTIDE SEQUENCE</scope>
    <source>
        <strain evidence="1">SOSP1-1</strain>
    </source>
</reference>
<protein>
    <submittedName>
        <fullName evidence="1">Uncharacterized protein</fullName>
    </submittedName>
</protein>
<evidence type="ECO:0000313" key="1">
    <source>
        <dbReference type="EMBL" id="GHO48921.1"/>
    </source>
</evidence>
<sequence length="174" mass="20556">MELQDSLRACLQALESRYPENLVEVNKAVLGERVFQFRYRSTEDIMAWLQQTEPTMLEELAYLVINAQHCVIYLTGRSEQIPAFLLRHRGKMPDRAERNIPSFYIHQMPAVFADYQRCFHDYSPVLVRSRLTSLSRRVRVSYDVGHTSSPALQEERRKFQHHYTLFTFNLLIVC</sequence>
<dbReference type="EMBL" id="BNJF01000004">
    <property type="protein sequence ID" value="GHO48921.1"/>
    <property type="molecule type" value="Genomic_DNA"/>
</dbReference>
<comment type="caution">
    <text evidence="1">The sequence shown here is derived from an EMBL/GenBank/DDBJ whole genome shotgun (WGS) entry which is preliminary data.</text>
</comment>